<dbReference type="AlphaFoldDB" id="A0A1E3JIT5"/>
<organism evidence="2 3">
    <name type="scientific">Cryptococcus wingfieldii CBS 7118</name>
    <dbReference type="NCBI Taxonomy" id="1295528"/>
    <lineage>
        <taxon>Eukaryota</taxon>
        <taxon>Fungi</taxon>
        <taxon>Dikarya</taxon>
        <taxon>Basidiomycota</taxon>
        <taxon>Agaricomycotina</taxon>
        <taxon>Tremellomycetes</taxon>
        <taxon>Tremellales</taxon>
        <taxon>Cryptococcaceae</taxon>
        <taxon>Cryptococcus</taxon>
    </lineage>
</organism>
<evidence type="ECO:0000313" key="3">
    <source>
        <dbReference type="Proteomes" id="UP000094819"/>
    </source>
</evidence>
<keyword evidence="3" id="KW-1185">Reference proteome</keyword>
<evidence type="ECO:0000256" key="1">
    <source>
        <dbReference type="SAM" id="MobiDB-lite"/>
    </source>
</evidence>
<dbReference type="Proteomes" id="UP000094819">
    <property type="component" value="Unassembled WGS sequence"/>
</dbReference>
<reference evidence="2 3" key="1">
    <citation type="submission" date="2016-06" db="EMBL/GenBank/DDBJ databases">
        <title>Evolution of pathogenesis and genome organization in the Tremellales.</title>
        <authorList>
            <person name="Cuomo C."/>
            <person name="Litvintseva A."/>
            <person name="Heitman J."/>
            <person name="Chen Y."/>
            <person name="Sun S."/>
            <person name="Springer D."/>
            <person name="Dromer F."/>
            <person name="Young S."/>
            <person name="Zeng Q."/>
            <person name="Chapman S."/>
            <person name="Gujja S."/>
            <person name="Saif S."/>
            <person name="Birren B."/>
        </authorList>
    </citation>
    <scope>NUCLEOTIDE SEQUENCE [LARGE SCALE GENOMIC DNA]</scope>
    <source>
        <strain evidence="2 3">CBS 7118</strain>
    </source>
</reference>
<dbReference type="RefSeq" id="XP_019032986.1">
    <property type="nucleotide sequence ID" value="XM_019175254.1"/>
</dbReference>
<dbReference type="EMBL" id="AWGH01000007">
    <property type="protein sequence ID" value="ODO00794.1"/>
    <property type="molecule type" value="Genomic_DNA"/>
</dbReference>
<comment type="caution">
    <text evidence="2">The sequence shown here is derived from an EMBL/GenBank/DDBJ whole genome shotgun (WGS) entry which is preliminary data.</text>
</comment>
<dbReference type="GeneID" id="30192334"/>
<feature type="region of interest" description="Disordered" evidence="1">
    <location>
        <begin position="162"/>
        <end position="192"/>
    </location>
</feature>
<evidence type="ECO:0000313" key="2">
    <source>
        <dbReference type="EMBL" id="ODO00794.1"/>
    </source>
</evidence>
<feature type="compositionally biased region" description="Basic and acidic residues" evidence="1">
    <location>
        <begin position="162"/>
        <end position="175"/>
    </location>
</feature>
<proteinExistence type="predicted"/>
<sequence>MPVATYTTAEWSQAFVDFEANDEFKDIIKTEDKAQAMVDRYLPKASWLTVRKRYIKWRSENGRPLPREEYTKADMVQAFVDFEANDEFKDIIKTEDKARAMVDRYTSSGHTNWPPSTPKITQHHSLLARSIVTFSADATTQVHLEDCTKRVHYMEAEDWKAAAEDGASEGRRAEPKLPSASNTGCHGLAGTC</sequence>
<name>A0A1E3JIT5_9TREE</name>
<protein>
    <submittedName>
        <fullName evidence="2">Uncharacterized protein</fullName>
    </submittedName>
</protein>
<accession>A0A1E3JIT5</accession>
<gene>
    <name evidence="2" type="ORF">L198_03121</name>
</gene>